<gene>
    <name evidence="2" type="ORF">ILUMI_17337</name>
</gene>
<protein>
    <submittedName>
        <fullName evidence="2">Uncharacterized protein</fullName>
    </submittedName>
</protein>
<organism evidence="2 3">
    <name type="scientific">Ignelater luminosus</name>
    <name type="common">Cucubano</name>
    <name type="synonym">Pyrophorus luminosus</name>
    <dbReference type="NCBI Taxonomy" id="2038154"/>
    <lineage>
        <taxon>Eukaryota</taxon>
        <taxon>Metazoa</taxon>
        <taxon>Ecdysozoa</taxon>
        <taxon>Arthropoda</taxon>
        <taxon>Hexapoda</taxon>
        <taxon>Insecta</taxon>
        <taxon>Pterygota</taxon>
        <taxon>Neoptera</taxon>
        <taxon>Endopterygota</taxon>
        <taxon>Coleoptera</taxon>
        <taxon>Polyphaga</taxon>
        <taxon>Elateriformia</taxon>
        <taxon>Elateroidea</taxon>
        <taxon>Elateridae</taxon>
        <taxon>Agrypninae</taxon>
        <taxon>Pyrophorini</taxon>
        <taxon>Ignelater</taxon>
    </lineage>
</organism>
<feature type="compositionally biased region" description="Acidic residues" evidence="1">
    <location>
        <begin position="129"/>
        <end position="147"/>
    </location>
</feature>
<name>A0A8K0CPL2_IGNLU</name>
<sequence length="202" mass="22988">MKVNEIDSSVPREIKHRKGEKMIHVDAMSRAPVQDPSDIMEYIHEKITEVERNLNVAVNKSTNRMMMRANTTSTGQSTKTQPKYKGPYIMVEVMPCDTYRISSTDGAEGRLYITTANVSQLKLYKNCEETESEEEVAEGSTEEEATEREEQSEVRGTGSEKGQSEMISESEVTENYKNTIKPKSGRRVKKPRYLDDYETGLD</sequence>
<reference evidence="2" key="1">
    <citation type="submission" date="2019-08" db="EMBL/GenBank/DDBJ databases">
        <title>The genome of the North American firefly Photinus pyralis.</title>
        <authorList>
            <consortium name="Photinus pyralis genome working group"/>
            <person name="Fallon T.R."/>
            <person name="Sander Lower S.E."/>
            <person name="Weng J.-K."/>
        </authorList>
    </citation>
    <scope>NUCLEOTIDE SEQUENCE</scope>
    <source>
        <strain evidence="2">TRF0915ILg1</strain>
        <tissue evidence="2">Whole body</tissue>
    </source>
</reference>
<dbReference type="OrthoDB" id="6774450at2759"/>
<proteinExistence type="predicted"/>
<keyword evidence="3" id="KW-1185">Reference proteome</keyword>
<evidence type="ECO:0000256" key="1">
    <source>
        <dbReference type="SAM" id="MobiDB-lite"/>
    </source>
</evidence>
<dbReference type="AlphaFoldDB" id="A0A8K0CPL2"/>
<feature type="region of interest" description="Disordered" evidence="1">
    <location>
        <begin position="129"/>
        <end position="202"/>
    </location>
</feature>
<accession>A0A8K0CPL2</accession>
<dbReference type="Proteomes" id="UP000801492">
    <property type="component" value="Unassembled WGS sequence"/>
</dbReference>
<evidence type="ECO:0000313" key="2">
    <source>
        <dbReference type="EMBL" id="KAF2888836.1"/>
    </source>
</evidence>
<comment type="caution">
    <text evidence="2">The sequence shown here is derived from an EMBL/GenBank/DDBJ whole genome shotgun (WGS) entry which is preliminary data.</text>
</comment>
<evidence type="ECO:0000313" key="3">
    <source>
        <dbReference type="Proteomes" id="UP000801492"/>
    </source>
</evidence>
<dbReference type="EMBL" id="VTPC01073365">
    <property type="protein sequence ID" value="KAF2888836.1"/>
    <property type="molecule type" value="Genomic_DNA"/>
</dbReference>